<evidence type="ECO:0000256" key="1">
    <source>
        <dbReference type="SAM" id="MobiDB-lite"/>
    </source>
</evidence>
<sequence length="133" mass="13881">MLRTDSSEVIGAESEKAAVVHADAVYADGNSAEVDEGPRFAVHIKRYLSFADLDELLKTVDATTARTLSLALRSVNEKEGGPLNLHALTGLDSGQRGSAVRAVCAVARRGGEAGRTAHGDRALPVGDGAQSLR</sequence>
<evidence type="ECO:0000313" key="2">
    <source>
        <dbReference type="EMBL" id="GFE13801.1"/>
    </source>
</evidence>
<proteinExistence type="predicted"/>
<evidence type="ECO:0000313" key="3">
    <source>
        <dbReference type="Proteomes" id="UP000430079"/>
    </source>
</evidence>
<accession>A0A640SU62</accession>
<dbReference type="Proteomes" id="UP000430079">
    <property type="component" value="Unassembled WGS sequence"/>
</dbReference>
<keyword evidence="3" id="KW-1185">Reference proteome</keyword>
<comment type="caution">
    <text evidence="2">The sequence shown here is derived from an EMBL/GenBank/DDBJ whole genome shotgun (WGS) entry which is preliminary data.</text>
</comment>
<feature type="region of interest" description="Disordered" evidence="1">
    <location>
        <begin position="114"/>
        <end position="133"/>
    </location>
</feature>
<protein>
    <submittedName>
        <fullName evidence="2">Uncharacterized protein</fullName>
    </submittedName>
</protein>
<dbReference type="EMBL" id="BLIO01000001">
    <property type="protein sequence ID" value="GFE13801.1"/>
    <property type="molecule type" value="Genomic_DNA"/>
</dbReference>
<organism evidence="2 3">
    <name type="scientific">Streptomyces glebosus</name>
    <dbReference type="NCBI Taxonomy" id="249580"/>
    <lineage>
        <taxon>Bacteria</taxon>
        <taxon>Bacillati</taxon>
        <taxon>Actinomycetota</taxon>
        <taxon>Actinomycetes</taxon>
        <taxon>Kitasatosporales</taxon>
        <taxon>Streptomycetaceae</taxon>
        <taxon>Streptomyces</taxon>
    </lineage>
</organism>
<reference evidence="2 3" key="1">
    <citation type="submission" date="2019-12" db="EMBL/GenBank/DDBJ databases">
        <title>Whole genome shotgun sequence of Streptomyces hygroscopicus subsp. glebosus NBRC 13786.</title>
        <authorList>
            <person name="Ichikawa N."/>
            <person name="Kimura A."/>
            <person name="Kitahashi Y."/>
            <person name="Komaki H."/>
            <person name="Tamura T."/>
        </authorList>
    </citation>
    <scope>NUCLEOTIDE SEQUENCE [LARGE SCALE GENOMIC DNA]</scope>
    <source>
        <strain evidence="2 3">NBRC 13786</strain>
    </source>
</reference>
<gene>
    <name evidence="2" type="ORF">Sgleb_18480</name>
</gene>
<dbReference type="AlphaFoldDB" id="A0A640SU62"/>
<name>A0A640SU62_9ACTN</name>